<dbReference type="SUPFAM" id="SSF53335">
    <property type="entry name" value="S-adenosyl-L-methionine-dependent methyltransferases"/>
    <property type="match status" value="1"/>
</dbReference>
<evidence type="ECO:0000256" key="2">
    <source>
        <dbReference type="ARBA" id="ARBA00022679"/>
    </source>
</evidence>
<evidence type="ECO:0000259" key="4">
    <source>
        <dbReference type="Pfam" id="PF00891"/>
    </source>
</evidence>
<dbReference type="GO" id="GO:0032259">
    <property type="term" value="P:methylation"/>
    <property type="evidence" value="ECO:0007669"/>
    <property type="project" value="UniProtKB-KW"/>
</dbReference>
<dbReference type="InterPro" id="IPR001077">
    <property type="entry name" value="COMT_C"/>
</dbReference>
<dbReference type="PANTHER" id="PTHR43712:SF2">
    <property type="entry name" value="O-METHYLTRANSFERASE CICE"/>
    <property type="match status" value="1"/>
</dbReference>
<dbReference type="InterPro" id="IPR029063">
    <property type="entry name" value="SAM-dependent_MTases_sf"/>
</dbReference>
<keyword evidence="1" id="KW-0489">Methyltransferase</keyword>
<evidence type="ECO:0000256" key="1">
    <source>
        <dbReference type="ARBA" id="ARBA00022603"/>
    </source>
</evidence>
<evidence type="ECO:0000256" key="3">
    <source>
        <dbReference type="ARBA" id="ARBA00022691"/>
    </source>
</evidence>
<dbReference type="AlphaFoldDB" id="X1KV84"/>
<gene>
    <name evidence="5" type="ORF">S06H3_00710</name>
</gene>
<dbReference type="Gene3D" id="3.40.50.150">
    <property type="entry name" value="Vaccinia Virus protein VP39"/>
    <property type="match status" value="1"/>
</dbReference>
<dbReference type="PROSITE" id="PS51683">
    <property type="entry name" value="SAM_OMT_II"/>
    <property type="match status" value="1"/>
</dbReference>
<dbReference type="InterPro" id="IPR016461">
    <property type="entry name" value="COMT-like"/>
</dbReference>
<accession>X1KV84</accession>
<comment type="caution">
    <text evidence="5">The sequence shown here is derived from an EMBL/GenBank/DDBJ whole genome shotgun (WGS) entry which is preliminary data.</text>
</comment>
<reference evidence="5" key="1">
    <citation type="journal article" date="2014" name="Front. Microbiol.">
        <title>High frequency of phylogenetically diverse reductive dehalogenase-homologous genes in deep subseafloor sedimentary metagenomes.</title>
        <authorList>
            <person name="Kawai M."/>
            <person name="Futagami T."/>
            <person name="Toyoda A."/>
            <person name="Takaki Y."/>
            <person name="Nishi S."/>
            <person name="Hori S."/>
            <person name="Arai W."/>
            <person name="Tsubouchi T."/>
            <person name="Morono Y."/>
            <person name="Uchiyama I."/>
            <person name="Ito T."/>
            <person name="Fujiyama A."/>
            <person name="Inagaki F."/>
            <person name="Takami H."/>
        </authorList>
    </citation>
    <scope>NUCLEOTIDE SEQUENCE</scope>
    <source>
        <strain evidence="5">Expedition CK06-06</strain>
    </source>
</reference>
<dbReference type="GO" id="GO:0008171">
    <property type="term" value="F:O-methyltransferase activity"/>
    <property type="evidence" value="ECO:0007669"/>
    <property type="project" value="InterPro"/>
</dbReference>
<proteinExistence type="predicted"/>
<evidence type="ECO:0000313" key="5">
    <source>
        <dbReference type="EMBL" id="GAH94069.1"/>
    </source>
</evidence>
<dbReference type="CDD" id="cd02440">
    <property type="entry name" value="AdoMet_MTases"/>
    <property type="match status" value="1"/>
</dbReference>
<feature type="domain" description="O-methyltransferase C-terminal" evidence="4">
    <location>
        <begin position="122"/>
        <end position="309"/>
    </location>
</feature>
<name>X1KV84_9ZZZZ</name>
<protein>
    <recommendedName>
        <fullName evidence="4">O-methyltransferase C-terminal domain-containing protein</fullName>
    </recommendedName>
</protein>
<keyword evidence="3" id="KW-0949">S-adenosyl-L-methionine</keyword>
<dbReference type="Pfam" id="PF00891">
    <property type="entry name" value="Methyltransf_2"/>
    <property type="match status" value="1"/>
</dbReference>
<dbReference type="EMBL" id="BARV01000143">
    <property type="protein sequence ID" value="GAH94069.1"/>
    <property type="molecule type" value="Genomic_DNA"/>
</dbReference>
<dbReference type="PANTHER" id="PTHR43712">
    <property type="entry name" value="PUTATIVE (AFU_ORTHOLOGUE AFUA_4G14580)-RELATED"/>
    <property type="match status" value="1"/>
</dbReference>
<sequence length="332" mass="37487">MSKTLPDFVVIYDIGVYDFDGFGILARNPKLTGSFTFCKDYIIGIINPSNPSSIVWGIWDTIPGMADGRYRVPCGIDKWNKELWLTEKSHSSMRDAILFMGELFNILGDIETAVKSGKTEDFHSPDKTHEFWKYYIRGLATFARSAGREIVRKVSLNKEPKRLLDIGGGHGMYSVAFCRKYASMQAVVLDLPGAVEQGKNIVREKGFEDRVRFRQGDLKVTEWGKGYDLVLLFNIIHTVFPEEAPRILARAHQSLNPGGTVVILDSEHTGNEKDLSATSGFNELLFFIINGTCVYPEKDIRKWMTDAGFINLKKKKLLIMPMTLFITGRKPS</sequence>
<organism evidence="5">
    <name type="scientific">marine sediment metagenome</name>
    <dbReference type="NCBI Taxonomy" id="412755"/>
    <lineage>
        <taxon>unclassified sequences</taxon>
        <taxon>metagenomes</taxon>
        <taxon>ecological metagenomes</taxon>
    </lineage>
</organism>
<keyword evidence="2" id="KW-0808">Transferase</keyword>